<evidence type="ECO:0000313" key="1">
    <source>
        <dbReference type="EMBL" id="GJE06098.1"/>
    </source>
</evidence>
<gene>
    <name evidence="1" type="ORF">AOPFMNJM_1404</name>
</gene>
<comment type="caution">
    <text evidence="1">The sequence shown here is derived from an EMBL/GenBank/DDBJ whole genome shotgun (WGS) entry which is preliminary data.</text>
</comment>
<protein>
    <recommendedName>
        <fullName evidence="3">MxaH protein</fullName>
    </recommendedName>
</protein>
<evidence type="ECO:0000313" key="2">
    <source>
        <dbReference type="Proteomes" id="UP001055102"/>
    </source>
</evidence>
<reference evidence="1" key="1">
    <citation type="journal article" date="2021" name="Front. Microbiol.">
        <title>Comprehensive Comparative Genomics and Phenotyping of Methylobacterium Species.</title>
        <authorList>
            <person name="Alessa O."/>
            <person name="Ogura Y."/>
            <person name="Fujitani Y."/>
            <person name="Takami H."/>
            <person name="Hayashi T."/>
            <person name="Sahin N."/>
            <person name="Tani A."/>
        </authorList>
    </citation>
    <scope>NUCLEOTIDE SEQUENCE</scope>
    <source>
        <strain evidence="1">LMG 23639</strain>
    </source>
</reference>
<dbReference type="Proteomes" id="UP001055102">
    <property type="component" value="Unassembled WGS sequence"/>
</dbReference>
<reference evidence="1" key="2">
    <citation type="submission" date="2021-08" db="EMBL/GenBank/DDBJ databases">
        <authorList>
            <person name="Tani A."/>
            <person name="Ola A."/>
            <person name="Ogura Y."/>
            <person name="Katsura K."/>
            <person name="Hayashi T."/>
        </authorList>
    </citation>
    <scope>NUCLEOTIDE SEQUENCE</scope>
    <source>
        <strain evidence="1">LMG 23639</strain>
    </source>
</reference>
<dbReference type="EMBL" id="BPQR01000022">
    <property type="protein sequence ID" value="GJE06098.1"/>
    <property type="molecule type" value="Genomic_DNA"/>
</dbReference>
<organism evidence="1 2">
    <name type="scientific">Methylobacterium jeotgali</name>
    <dbReference type="NCBI Taxonomy" id="381630"/>
    <lineage>
        <taxon>Bacteria</taxon>
        <taxon>Pseudomonadati</taxon>
        <taxon>Pseudomonadota</taxon>
        <taxon>Alphaproteobacteria</taxon>
        <taxon>Hyphomicrobiales</taxon>
        <taxon>Methylobacteriaceae</taxon>
        <taxon>Methylobacterium</taxon>
    </lineage>
</organism>
<sequence length="169" mass="17929">MRAAAVLCLVLALAACGRDDEGEKRAGGEGSVVATTSETDLPAWLNPTDGTDPARWLAGREAGHALPADDPAARAMAASLKTAQEGFIEDQRMMANRTVQLGQMLGEIGRQEPYTALLDGFGAIAARRGRHKSLYGEMCQHYFNARAQGADHAAALARLGEKNTPEARP</sequence>
<evidence type="ECO:0008006" key="3">
    <source>
        <dbReference type="Google" id="ProtNLM"/>
    </source>
</evidence>
<proteinExistence type="predicted"/>
<name>A0ABQ4SW46_9HYPH</name>
<dbReference type="RefSeq" id="WP_238274728.1">
    <property type="nucleotide sequence ID" value="NZ_BPQR01000022.1"/>
</dbReference>
<dbReference type="PROSITE" id="PS51257">
    <property type="entry name" value="PROKAR_LIPOPROTEIN"/>
    <property type="match status" value="1"/>
</dbReference>
<keyword evidence="2" id="KW-1185">Reference proteome</keyword>
<accession>A0ABQ4SW46</accession>